<proteinExistence type="inferred from homology"/>
<keyword evidence="6" id="KW-0812">Transmembrane</keyword>
<comment type="pathway">
    <text evidence="2">Protein modification; protein glycosylation.</text>
</comment>
<evidence type="ECO:0000256" key="1">
    <source>
        <dbReference type="ARBA" id="ARBA00004323"/>
    </source>
</evidence>
<dbReference type="OrthoDB" id="430354at2759"/>
<evidence type="ECO:0000256" key="2">
    <source>
        <dbReference type="ARBA" id="ARBA00004922"/>
    </source>
</evidence>
<dbReference type="GO" id="GO:0006493">
    <property type="term" value="P:protein O-linked glycosylation"/>
    <property type="evidence" value="ECO:0007669"/>
    <property type="project" value="TreeGrafter"/>
</dbReference>
<dbReference type="GO" id="GO:0000033">
    <property type="term" value="F:alpha-1,3-mannosyltransferase activity"/>
    <property type="evidence" value="ECO:0007669"/>
    <property type="project" value="TreeGrafter"/>
</dbReference>
<evidence type="ECO:0000256" key="8">
    <source>
        <dbReference type="ARBA" id="ARBA00022989"/>
    </source>
</evidence>
<evidence type="ECO:0000256" key="11">
    <source>
        <dbReference type="ARBA" id="ARBA00023180"/>
    </source>
</evidence>
<dbReference type="eggNOG" id="ENOG502T9W7">
    <property type="taxonomic scope" value="Eukaryota"/>
</dbReference>
<protein>
    <submittedName>
        <fullName evidence="12">Putative mannosyltransferase</fullName>
    </submittedName>
</protein>
<accession>M3K212</accession>
<name>M3K212_CANMX</name>
<dbReference type="InterPro" id="IPR022751">
    <property type="entry name" value="Alpha_mannosyltransferase"/>
</dbReference>
<dbReference type="GO" id="GO:0000139">
    <property type="term" value="C:Golgi membrane"/>
    <property type="evidence" value="ECO:0007669"/>
    <property type="project" value="UniProtKB-SubCell"/>
</dbReference>
<evidence type="ECO:0000256" key="3">
    <source>
        <dbReference type="ARBA" id="ARBA00009105"/>
    </source>
</evidence>
<reference evidence="12 13" key="1">
    <citation type="submission" date="2013-02" db="EMBL/GenBank/DDBJ databases">
        <title>Genome sequence of Candida maltosa Xu316, a potential industrial strain for xylitol and ethanol production.</title>
        <authorList>
            <person name="Yu J."/>
            <person name="Wang Q."/>
            <person name="Geng X."/>
            <person name="Bao W."/>
            <person name="He P."/>
            <person name="Cai J."/>
        </authorList>
    </citation>
    <scope>NUCLEOTIDE SEQUENCE [LARGE SCALE GENOMIC DNA]</scope>
    <source>
        <strain evidence="13">Xu316</strain>
    </source>
</reference>
<evidence type="ECO:0000256" key="5">
    <source>
        <dbReference type="ARBA" id="ARBA00022679"/>
    </source>
</evidence>
<evidence type="ECO:0000256" key="9">
    <source>
        <dbReference type="ARBA" id="ARBA00023034"/>
    </source>
</evidence>
<keyword evidence="9" id="KW-0333">Golgi apparatus</keyword>
<dbReference type="Pfam" id="PF11051">
    <property type="entry name" value="Mannosyl_trans3"/>
    <property type="match status" value="1"/>
</dbReference>
<dbReference type="UniPathway" id="UPA00378"/>
<keyword evidence="5 12" id="KW-0808">Transferase</keyword>
<organism evidence="12 13">
    <name type="scientific">Candida maltosa (strain Xu316)</name>
    <name type="common">Yeast</name>
    <dbReference type="NCBI Taxonomy" id="1245528"/>
    <lineage>
        <taxon>Eukaryota</taxon>
        <taxon>Fungi</taxon>
        <taxon>Dikarya</taxon>
        <taxon>Ascomycota</taxon>
        <taxon>Saccharomycotina</taxon>
        <taxon>Pichiomycetes</taxon>
        <taxon>Debaryomycetaceae</taxon>
        <taxon>Candida/Lodderomyces clade</taxon>
        <taxon>Candida</taxon>
    </lineage>
</organism>
<dbReference type="PANTHER" id="PTHR31392">
    <property type="entry name" value="ALPHA-1,3-MANNOSYLTRANSFERASE MNN1-RELATED"/>
    <property type="match status" value="1"/>
</dbReference>
<dbReference type="HOGENOM" id="CLU_028276_0_0_1"/>
<dbReference type="PANTHER" id="PTHR31392:SF1">
    <property type="entry name" value="ALPHA-1,3-MANNOSYLTRANSFERASE MNN1-RELATED"/>
    <property type="match status" value="1"/>
</dbReference>
<keyword evidence="11" id="KW-0325">Glycoprotein</keyword>
<sequence length="647" mass="75183">MGFRFYTRKTSIVIFIIIGVLLLWKSRTIPETVPIVPLSFDILKARQTFNNPILSKWSREEKVSESDLETKCKTYFGDKSLNVNIDYSYPVEPLVYKRKKWLKDRVRALRKEHKQDRDKYDFDAIAKSEFAQVSKNQSDYEHAMANDFDNMRIYGKCFTGELNLDSRLERLCSEYQKKLYPWMSGKWPRFEDSQKQQQIQPEGCMINQLAKNNKGKGIVIPILPNGSHNQINHVSRLIRVLRGLDNKLPIQIMYVKLSEKEKQQLMKVATSESQFPRQDISFVNLSPAITIPVNNNLMVSLSSIFSTFEEMVILGEHTIPLVNIESLFKTERYLSTGMFFFKPPSHLKDRVTKFNPGFHEVAEFIKSQLPPSNNDVKYFGFQKRKDDPTIDRFFKLQFNNIIDPSLILINKSKVLSGLLMATSFELYDYFKIRVSRDSSDHLWIGQLLSGTTDKVTFNFNYAVSPGIFTPAQNVPKDATEAQEICSSSWGQVAEVDDISLIYVTSHQLENWLTNKQFFESLLRDKYLFKVEEEVDNIFDKGQDIKTNMDRPNDSLFRKIQRNPLTIETFIKPPTLSSVIYVHSFNEPDQSWVIQKDFDNIKQGHPFYCVYDTVGNPLAEGVRGTSVNVNEDSQKKYLRLFDIWVQDL</sequence>
<dbReference type="AlphaFoldDB" id="M3K212"/>
<evidence type="ECO:0000256" key="10">
    <source>
        <dbReference type="ARBA" id="ARBA00023136"/>
    </source>
</evidence>
<dbReference type="OMA" id="DYWCAYD"/>
<evidence type="ECO:0000313" key="13">
    <source>
        <dbReference type="Proteomes" id="UP000011777"/>
    </source>
</evidence>
<evidence type="ECO:0000256" key="7">
    <source>
        <dbReference type="ARBA" id="ARBA00022968"/>
    </source>
</evidence>
<comment type="subcellular location">
    <subcellularLocation>
        <location evidence="1">Golgi apparatus membrane</location>
        <topology evidence="1">Single-pass type II membrane protein</topology>
    </subcellularLocation>
</comment>
<keyword evidence="10" id="KW-0472">Membrane</keyword>
<comment type="caution">
    <text evidence="12">The sequence shown here is derived from an EMBL/GenBank/DDBJ whole genome shotgun (WGS) entry which is preliminary data.</text>
</comment>
<comment type="similarity">
    <text evidence="3">Belongs to the MNN1/MNT family.</text>
</comment>
<dbReference type="Proteomes" id="UP000011777">
    <property type="component" value="Unassembled WGS sequence"/>
</dbReference>
<dbReference type="EMBL" id="AOGT01000985">
    <property type="protein sequence ID" value="EMG48764.1"/>
    <property type="molecule type" value="Genomic_DNA"/>
</dbReference>
<evidence type="ECO:0000256" key="6">
    <source>
        <dbReference type="ARBA" id="ARBA00022692"/>
    </source>
</evidence>
<keyword evidence="8" id="KW-1133">Transmembrane helix</keyword>
<keyword evidence="4 12" id="KW-0328">Glycosyltransferase</keyword>
<keyword evidence="7" id="KW-0735">Signal-anchor</keyword>
<evidence type="ECO:0000313" key="12">
    <source>
        <dbReference type="EMBL" id="EMG48764.1"/>
    </source>
</evidence>
<keyword evidence="13" id="KW-1185">Reference proteome</keyword>
<evidence type="ECO:0000256" key="4">
    <source>
        <dbReference type="ARBA" id="ARBA00022676"/>
    </source>
</evidence>
<gene>
    <name evidence="12" type="ORF">G210_0619</name>
</gene>